<protein>
    <submittedName>
        <fullName evidence="1">Uncharacterized protein</fullName>
    </submittedName>
</protein>
<organism evidence="1 2">
    <name type="scientific">Vespula squamosa</name>
    <name type="common">Southern yellow jacket</name>
    <name type="synonym">Wasp</name>
    <dbReference type="NCBI Taxonomy" id="30214"/>
    <lineage>
        <taxon>Eukaryota</taxon>
        <taxon>Metazoa</taxon>
        <taxon>Ecdysozoa</taxon>
        <taxon>Arthropoda</taxon>
        <taxon>Hexapoda</taxon>
        <taxon>Insecta</taxon>
        <taxon>Pterygota</taxon>
        <taxon>Neoptera</taxon>
        <taxon>Endopterygota</taxon>
        <taxon>Hymenoptera</taxon>
        <taxon>Apocrita</taxon>
        <taxon>Aculeata</taxon>
        <taxon>Vespoidea</taxon>
        <taxon>Vespidae</taxon>
        <taxon>Vespinae</taxon>
        <taxon>Vespula</taxon>
    </lineage>
</organism>
<name>A0ABD2C1V4_VESSQ</name>
<evidence type="ECO:0000313" key="1">
    <source>
        <dbReference type="EMBL" id="KAL2738749.1"/>
    </source>
</evidence>
<proteinExistence type="predicted"/>
<evidence type="ECO:0000313" key="2">
    <source>
        <dbReference type="Proteomes" id="UP001607302"/>
    </source>
</evidence>
<dbReference type="AlphaFoldDB" id="A0ABD2C1V4"/>
<keyword evidence="2" id="KW-1185">Reference proteome</keyword>
<gene>
    <name evidence="1" type="ORF">V1478_001315</name>
</gene>
<dbReference type="Proteomes" id="UP001607302">
    <property type="component" value="Unassembled WGS sequence"/>
</dbReference>
<dbReference type="EMBL" id="JAUDFV010000025">
    <property type="protein sequence ID" value="KAL2738749.1"/>
    <property type="molecule type" value="Genomic_DNA"/>
</dbReference>
<reference evidence="1 2" key="1">
    <citation type="journal article" date="2024" name="Ann. Entomol. Soc. Am.">
        <title>Genomic analyses of the southern and eastern yellowjacket wasps (Hymenoptera: Vespidae) reveal evolutionary signatures of social life.</title>
        <authorList>
            <person name="Catto M.A."/>
            <person name="Caine P.B."/>
            <person name="Orr S.E."/>
            <person name="Hunt B.G."/>
            <person name="Goodisman M.A.D."/>
        </authorList>
    </citation>
    <scope>NUCLEOTIDE SEQUENCE [LARGE SCALE GENOMIC DNA]</scope>
    <source>
        <strain evidence="1">233</strain>
        <tissue evidence="1">Head and thorax</tissue>
    </source>
</reference>
<comment type="caution">
    <text evidence="1">The sequence shown here is derived from an EMBL/GenBank/DDBJ whole genome shotgun (WGS) entry which is preliminary data.</text>
</comment>
<sequence>MKEESSSWGRMLIVQRIDKGSAQIKEESSSSSSWGRMLIVQSSTKILRCRRCPGAYSLV</sequence>
<accession>A0ABD2C1V4</accession>